<evidence type="ECO:0000259" key="3">
    <source>
        <dbReference type="PROSITE" id="PS51186"/>
    </source>
</evidence>
<reference evidence="4 5" key="1">
    <citation type="submission" date="2020-02" db="EMBL/GenBank/DDBJ databases">
        <title>Whole-genome analyses of novel actinobacteria.</title>
        <authorList>
            <person name="Sahin N."/>
        </authorList>
    </citation>
    <scope>NUCLEOTIDE SEQUENCE [LARGE SCALE GENOMIC DNA]</scope>
    <source>
        <strain evidence="4 5">A7024</strain>
    </source>
</reference>
<dbReference type="Gene3D" id="3.40.630.30">
    <property type="match status" value="1"/>
</dbReference>
<keyword evidence="2" id="KW-0012">Acyltransferase</keyword>
<dbReference type="InterPro" id="IPR016181">
    <property type="entry name" value="Acyl_CoA_acyltransferase"/>
</dbReference>
<dbReference type="PROSITE" id="PS51186">
    <property type="entry name" value="GNAT"/>
    <property type="match status" value="1"/>
</dbReference>
<dbReference type="PANTHER" id="PTHR43877">
    <property type="entry name" value="AMINOALKYLPHOSPHONATE N-ACETYLTRANSFERASE-RELATED-RELATED"/>
    <property type="match status" value="1"/>
</dbReference>
<gene>
    <name evidence="4" type="ORF">G5C51_37385</name>
</gene>
<evidence type="ECO:0000313" key="4">
    <source>
        <dbReference type="EMBL" id="NGN69547.1"/>
    </source>
</evidence>
<evidence type="ECO:0000256" key="1">
    <source>
        <dbReference type="ARBA" id="ARBA00022679"/>
    </source>
</evidence>
<dbReference type="CDD" id="cd04301">
    <property type="entry name" value="NAT_SF"/>
    <property type="match status" value="1"/>
</dbReference>
<evidence type="ECO:0000256" key="2">
    <source>
        <dbReference type="ARBA" id="ARBA00023315"/>
    </source>
</evidence>
<dbReference type="InterPro" id="IPR050832">
    <property type="entry name" value="Bact_Acetyltransf"/>
</dbReference>
<feature type="domain" description="N-acetyltransferase" evidence="3">
    <location>
        <begin position="13"/>
        <end position="175"/>
    </location>
</feature>
<dbReference type="EMBL" id="JAAKZV010000308">
    <property type="protein sequence ID" value="NGN69547.1"/>
    <property type="molecule type" value="Genomic_DNA"/>
</dbReference>
<comment type="caution">
    <text evidence="4">The sequence shown here is derived from an EMBL/GenBank/DDBJ whole genome shotgun (WGS) entry which is preliminary data.</text>
</comment>
<dbReference type="InterPro" id="IPR000182">
    <property type="entry name" value="GNAT_dom"/>
</dbReference>
<dbReference type="PANTHER" id="PTHR43877:SF2">
    <property type="entry name" value="AMINOALKYLPHOSPHONATE N-ACETYLTRANSFERASE-RELATED"/>
    <property type="match status" value="1"/>
</dbReference>
<keyword evidence="1 4" id="KW-0808">Transferase</keyword>
<name>A0A6G4UDW6_9ACTN</name>
<organism evidence="4 5">
    <name type="scientific">Streptomyces coryli</name>
    <dbReference type="NCBI Taxonomy" id="1128680"/>
    <lineage>
        <taxon>Bacteria</taxon>
        <taxon>Bacillati</taxon>
        <taxon>Actinomycetota</taxon>
        <taxon>Actinomycetes</taxon>
        <taxon>Kitasatosporales</taxon>
        <taxon>Streptomycetaceae</taxon>
        <taxon>Streptomyces</taxon>
    </lineage>
</organism>
<dbReference type="GO" id="GO:0016747">
    <property type="term" value="F:acyltransferase activity, transferring groups other than amino-acyl groups"/>
    <property type="evidence" value="ECO:0007669"/>
    <property type="project" value="InterPro"/>
</dbReference>
<proteinExistence type="predicted"/>
<dbReference type="Pfam" id="PF00583">
    <property type="entry name" value="Acetyltransf_1"/>
    <property type="match status" value="1"/>
</dbReference>
<protein>
    <submittedName>
        <fullName evidence="4">GNAT family N-acetyltransferase</fullName>
    </submittedName>
</protein>
<accession>A0A6G4UDW6</accession>
<keyword evidence="5" id="KW-1185">Reference proteome</keyword>
<dbReference type="AlphaFoldDB" id="A0A6G4UDW6"/>
<dbReference type="Proteomes" id="UP000481583">
    <property type="component" value="Unassembled WGS sequence"/>
</dbReference>
<dbReference type="RefSeq" id="WP_165244586.1">
    <property type="nucleotide sequence ID" value="NZ_JAAKZV010000308.1"/>
</dbReference>
<dbReference type="SUPFAM" id="SSF55729">
    <property type="entry name" value="Acyl-CoA N-acyltransferases (Nat)"/>
    <property type="match status" value="1"/>
</dbReference>
<sequence length="187" mass="19417">MTSEKGRATVPTATVTRLTPADFRAAVPELAALLADTVAGGDSLGFLAPLGRAEAADWWRELEPAVEAGSLTVWAAPGPGGGIAGTVSLARTWKPNSRHRAEIVKLMVHPDARGRGLARGLLAAAEAEAARTGVGLLVLDTESGTPAERLYLAAGWTRYGKVPGYATDTAGVPRDCSFFHKVITTSA</sequence>
<evidence type="ECO:0000313" key="5">
    <source>
        <dbReference type="Proteomes" id="UP000481583"/>
    </source>
</evidence>